<sequence length="93" mass="9552">QLIYQSSATVAITPHQLQLVLPAWRAHNHAAGISGLLLYGDEGIMQVLEGDADKRPATRPASTLARLAGPATGICAARAAVGLATSQPKARAG</sequence>
<dbReference type="PROSITE" id="PS50925">
    <property type="entry name" value="BLUF"/>
    <property type="match status" value="1"/>
</dbReference>
<protein>
    <recommendedName>
        <fullName evidence="1">BLUF domain-containing protein</fullName>
    </recommendedName>
</protein>
<comment type="caution">
    <text evidence="2">The sequence shown here is derived from an EMBL/GenBank/DDBJ whole genome shotgun (WGS) entry which is preliminary data.</text>
</comment>
<dbReference type="GO" id="GO:0071949">
    <property type="term" value="F:FAD binding"/>
    <property type="evidence" value="ECO:0007669"/>
    <property type="project" value="InterPro"/>
</dbReference>
<dbReference type="AlphaFoldDB" id="A0A699QZ00"/>
<dbReference type="InterPro" id="IPR007024">
    <property type="entry name" value="BLUF_domain"/>
</dbReference>
<reference evidence="2" key="1">
    <citation type="journal article" date="2019" name="Sci. Rep.">
        <title>Draft genome of Tanacetum cinerariifolium, the natural source of mosquito coil.</title>
        <authorList>
            <person name="Yamashiro T."/>
            <person name="Shiraishi A."/>
            <person name="Satake H."/>
            <person name="Nakayama K."/>
        </authorList>
    </citation>
    <scope>NUCLEOTIDE SEQUENCE</scope>
</reference>
<evidence type="ECO:0000313" key="2">
    <source>
        <dbReference type="EMBL" id="GFC76762.1"/>
    </source>
</evidence>
<name>A0A699QZ00_TANCI</name>
<gene>
    <name evidence="2" type="ORF">Tci_848732</name>
</gene>
<dbReference type="GO" id="GO:0009882">
    <property type="term" value="F:blue light photoreceptor activity"/>
    <property type="evidence" value="ECO:0007669"/>
    <property type="project" value="InterPro"/>
</dbReference>
<organism evidence="2">
    <name type="scientific">Tanacetum cinerariifolium</name>
    <name type="common">Dalmatian daisy</name>
    <name type="synonym">Chrysanthemum cinerariifolium</name>
    <dbReference type="NCBI Taxonomy" id="118510"/>
    <lineage>
        <taxon>Eukaryota</taxon>
        <taxon>Viridiplantae</taxon>
        <taxon>Streptophyta</taxon>
        <taxon>Embryophyta</taxon>
        <taxon>Tracheophyta</taxon>
        <taxon>Spermatophyta</taxon>
        <taxon>Magnoliopsida</taxon>
        <taxon>eudicotyledons</taxon>
        <taxon>Gunneridae</taxon>
        <taxon>Pentapetalae</taxon>
        <taxon>asterids</taxon>
        <taxon>campanulids</taxon>
        <taxon>Asterales</taxon>
        <taxon>Asteraceae</taxon>
        <taxon>Asteroideae</taxon>
        <taxon>Anthemideae</taxon>
        <taxon>Anthemidinae</taxon>
        <taxon>Tanacetum</taxon>
    </lineage>
</organism>
<dbReference type="Pfam" id="PF04940">
    <property type="entry name" value="BLUF"/>
    <property type="match status" value="1"/>
</dbReference>
<accession>A0A699QZ00</accession>
<dbReference type="InterPro" id="IPR036046">
    <property type="entry name" value="Acylphosphatase-like_dom_sf"/>
</dbReference>
<feature type="domain" description="BLUF" evidence="1">
    <location>
        <begin position="1"/>
        <end position="92"/>
    </location>
</feature>
<dbReference type="Gene3D" id="3.30.70.100">
    <property type="match status" value="1"/>
</dbReference>
<dbReference type="EMBL" id="BKCJ011057846">
    <property type="protein sequence ID" value="GFC76762.1"/>
    <property type="molecule type" value="Genomic_DNA"/>
</dbReference>
<evidence type="ECO:0000259" key="1">
    <source>
        <dbReference type="PROSITE" id="PS50925"/>
    </source>
</evidence>
<feature type="non-terminal residue" evidence="2">
    <location>
        <position position="1"/>
    </location>
</feature>
<proteinExistence type="predicted"/>
<dbReference type="SUPFAM" id="SSF54975">
    <property type="entry name" value="Acylphosphatase/BLUF domain-like"/>
    <property type="match status" value="1"/>
</dbReference>